<feature type="compositionally biased region" description="Acidic residues" evidence="8">
    <location>
        <begin position="1704"/>
        <end position="1717"/>
    </location>
</feature>
<dbReference type="STRING" id="35570.A0A1I8PN99"/>
<feature type="compositionally biased region" description="Acidic residues" evidence="8">
    <location>
        <begin position="1508"/>
        <end position="1518"/>
    </location>
</feature>
<dbReference type="EnsemblMetazoa" id="SCAU009614-RA">
    <property type="protein sequence ID" value="SCAU009614-PA"/>
    <property type="gene ID" value="SCAU009614"/>
</dbReference>
<name>A0A1I8PN99_STOCA</name>
<dbReference type="PROSITE" id="PS51194">
    <property type="entry name" value="HELICASE_CTER"/>
    <property type="match status" value="1"/>
</dbReference>
<dbReference type="CDD" id="cd12091">
    <property type="entry name" value="FANCM_ID"/>
    <property type="match status" value="1"/>
</dbReference>
<comment type="similarity">
    <text evidence="2">Belongs to the DEAD box helicase family. DEAH subfamily. FANCM sub-subfamily.</text>
</comment>
<evidence type="ECO:0000256" key="2">
    <source>
        <dbReference type="ARBA" id="ARBA00009889"/>
    </source>
</evidence>
<dbReference type="InterPro" id="IPR039686">
    <property type="entry name" value="FANCM/Mph1-like_ID"/>
</dbReference>
<dbReference type="KEGG" id="scac:106083252"/>
<feature type="region of interest" description="Disordered" evidence="8">
    <location>
        <begin position="623"/>
        <end position="652"/>
    </location>
</feature>
<dbReference type="Proteomes" id="UP000095300">
    <property type="component" value="Unassembled WGS sequence"/>
</dbReference>
<dbReference type="SMART" id="SM00487">
    <property type="entry name" value="DEXDc"/>
    <property type="match status" value="1"/>
</dbReference>
<evidence type="ECO:0000256" key="1">
    <source>
        <dbReference type="ARBA" id="ARBA00004123"/>
    </source>
</evidence>
<dbReference type="CDD" id="cd18033">
    <property type="entry name" value="DEXDc_FANCM"/>
    <property type="match status" value="1"/>
</dbReference>
<feature type="region of interest" description="Disordered" evidence="8">
    <location>
        <begin position="1446"/>
        <end position="1534"/>
    </location>
</feature>
<dbReference type="GO" id="GO:0045003">
    <property type="term" value="P:double-strand break repair via synthesis-dependent strand annealing"/>
    <property type="evidence" value="ECO:0007669"/>
    <property type="project" value="TreeGrafter"/>
</dbReference>
<feature type="compositionally biased region" description="Polar residues" evidence="8">
    <location>
        <begin position="1370"/>
        <end position="1404"/>
    </location>
</feature>
<dbReference type="GO" id="GO:0043138">
    <property type="term" value="F:3'-5' DNA helicase activity"/>
    <property type="evidence" value="ECO:0007669"/>
    <property type="project" value="InterPro"/>
</dbReference>
<dbReference type="Gene3D" id="1.20.1320.20">
    <property type="entry name" value="hef helicase domain"/>
    <property type="match status" value="1"/>
</dbReference>
<feature type="region of interest" description="Disordered" evidence="8">
    <location>
        <begin position="1064"/>
        <end position="1088"/>
    </location>
</feature>
<evidence type="ECO:0000256" key="6">
    <source>
        <dbReference type="ARBA" id="ARBA00022840"/>
    </source>
</evidence>
<protein>
    <recommendedName>
        <fullName evidence="13">Fanconi anemia group M protein</fullName>
    </recommendedName>
</protein>
<keyword evidence="3" id="KW-0547">Nucleotide-binding</keyword>
<evidence type="ECO:0000313" key="11">
    <source>
        <dbReference type="EnsemblMetazoa" id="SCAU009614-PA"/>
    </source>
</evidence>
<sequence length="1717" mass="194797">MAAEQKEKDPWTDLSFDDGDLQKLLDKPLDSIDNSRLRDAEQHRGFDSSVGDSWIYPINLPCRAYQMSIVQAALYRNTLVVLPTGLGKTFIAAVVMYNLYRWYPRGKVIFMAPTRPLVNQQIEACQKIMPFPRKDTVELTGKLQKAKRADLWKSKRVFFATPQVVQSDIMGSYVADSEHDGTTFDDSSSANKFEFPFEDIKLIVIDEAHKAKGKYAYTEVTQAIMARNKYFRVVALSATPGRTMEDVAEVCRNLLISHIEVRWDTSLDVLPYVHKRSMQTVVVTLGDRIKEIREELLEIIDPYLRQLIDFQMLSGSLANINRNFLVYEQKRYQERCLHNGRHPQHSAISSNFAICISLYHSLELLERHGLRVFLNNFEEDEDGKGKFVLQMERRLRDMIDRLKDEVGPNPFNVSAGPMTNGQIAEMPKDLDFGHPKFEKARECLLKHFEENKESRAIVFCEYRESVLLIYRMLLQHVPILRPRCFVGQGGTGNLRALTQKQQIQIMNDFRSGKSNILIATSIGEEGIDVGEVDLIVCFDISTSNPTRFVQRIGRTGRKKNGNVVMLVTEGREQQILKDVLSNKDQTNKKILRSSVVQQALYKHAPRLVPTDLKPTCQQTYITPYEDDEGEGEGKPNKVAVSKKSGQKGVKVPEKGAQDLRRFFNKKPVREMDAEDLEFFELDAKMTQARPGVHTQQKMEKSLGGIKDLFKDLQSPAPTQKAQKRLNTKPSTSKEIPQIIIGEPIDLCDEDSSEPIEEPSPRKRLKSEQNSQSSIKSFLRDTSDGKALADDENTTKDPTASQEFLKKLTEFMETNFTTPPVLKRARIQDLNYHLRSQEMSNDMKHLLLTGNLEFIKENLEQMKVLSALQDYENEMEEEKSIKEIHHIIVTLFGGVEQLEQYLQDVDMEKFKEESPAIGIGYSDDEDSGEEVLFQQKLDKIFGDLGPALKSEETFDWVQQKYKETERYKEWEKAREDSIMGVQESMVYKTYVQGEDDGEEETLNDEVDDVSFTESKYCSQWLEFNKPDIAFKSTPMQTTTNKVLNLRGEGGVSKKISLLNKLEEVKEEETVEDEPKEPWKANKETTLNNSSSSKFLDSLLMCEKELNTLLLERRQEEGHHKNVVNEDDDDSTSRDTDVTTGSLAMPETEYPETKAPEILSSTLKPTNGHDISNALEDDEEDEMFLAALEAEMRYTQSKTEANKDKTLNTSSDRDKTPDDLMNITTNDGAALKLEKNSSSVKLTPPSLNSTPELLEFQMPAEQPKITSNLPTPPEISIQHELDIDMDAFMEPFPEEEELLKKNQQPLPPKTQTLPARRESLKENLNKESLARHSPDLFAEDHAKSPNLLQVKVVERKPNTLASKLSSKLNVKKCQSSLNPSTTTANVFKSPPKSLTNLQLSSPSTRLPTDKQKNEKSPSLFDMYLKHGKGRVKLPSALRNTSSCLGISSMNDQTAGTNNNSPALPATQNDSLIVLRKSKNPPKRKIFDSDSGSEDSQNDVTIIDAGKANENEDNSDSDFENEVAATQGTERSSIHHRRKRRRFNSFIDQEAAVSGSENSEDEAEHSVGCYLLDSVVVQSDEDDADQASTSHMQAMYLQSLKSPQNRRGTFKIPAPRVFNDHSHIYSQAVLPEEICSQYVPDSFVVDEDDSFITNNPNVTEVSMCPLERAEKILKERRRAKKKAKLATGQTNAKGPKQKKRKVHMIDDSSEDDDDDDIEFV</sequence>
<comment type="subcellular location">
    <subcellularLocation>
        <location evidence="1">Nucleus</location>
    </subcellularLocation>
</comment>
<dbReference type="GO" id="GO:0005634">
    <property type="term" value="C:nucleus"/>
    <property type="evidence" value="ECO:0007669"/>
    <property type="project" value="UniProtKB-SubCell"/>
</dbReference>
<evidence type="ECO:0000256" key="4">
    <source>
        <dbReference type="ARBA" id="ARBA00022801"/>
    </source>
</evidence>
<feature type="region of interest" description="Disordered" evidence="8">
    <location>
        <begin position="713"/>
        <end position="798"/>
    </location>
</feature>
<feature type="compositionally biased region" description="Acidic residues" evidence="8">
    <location>
        <begin position="745"/>
        <end position="756"/>
    </location>
</feature>
<feature type="compositionally biased region" description="Acidic residues" evidence="8">
    <location>
        <begin position="1064"/>
        <end position="1073"/>
    </location>
</feature>
<dbReference type="Pfam" id="PF00270">
    <property type="entry name" value="DEAD"/>
    <property type="match status" value="1"/>
</dbReference>
<dbReference type="GO" id="GO:0005524">
    <property type="term" value="F:ATP binding"/>
    <property type="evidence" value="ECO:0007669"/>
    <property type="project" value="UniProtKB-KW"/>
</dbReference>
<evidence type="ECO:0000256" key="5">
    <source>
        <dbReference type="ARBA" id="ARBA00022806"/>
    </source>
</evidence>
<dbReference type="PANTHER" id="PTHR14025">
    <property type="entry name" value="FANCONI ANEMIA GROUP M FANCM FAMILY MEMBER"/>
    <property type="match status" value="1"/>
</dbReference>
<evidence type="ECO:0000259" key="9">
    <source>
        <dbReference type="PROSITE" id="PS51192"/>
    </source>
</evidence>
<keyword evidence="6" id="KW-0067">ATP-binding</keyword>
<dbReference type="GO" id="GO:0000400">
    <property type="term" value="F:four-way junction DNA binding"/>
    <property type="evidence" value="ECO:0007669"/>
    <property type="project" value="TreeGrafter"/>
</dbReference>
<dbReference type="GO" id="GO:0009378">
    <property type="term" value="F:four-way junction helicase activity"/>
    <property type="evidence" value="ECO:0007669"/>
    <property type="project" value="TreeGrafter"/>
</dbReference>
<evidence type="ECO:0000256" key="3">
    <source>
        <dbReference type="ARBA" id="ARBA00022741"/>
    </source>
</evidence>
<feature type="compositionally biased region" description="Basic and acidic residues" evidence="8">
    <location>
        <begin position="777"/>
        <end position="794"/>
    </location>
</feature>
<feature type="domain" description="Helicase ATP-binding" evidence="9">
    <location>
        <begin position="69"/>
        <end position="258"/>
    </location>
</feature>
<dbReference type="FunFam" id="3.40.50.300:FF:000861">
    <property type="entry name" value="Fanconi anemia, complementation group M"/>
    <property type="match status" value="1"/>
</dbReference>
<feature type="region of interest" description="Disordered" evidence="8">
    <location>
        <begin position="1370"/>
        <end position="1416"/>
    </location>
</feature>
<evidence type="ECO:0000259" key="10">
    <source>
        <dbReference type="PROSITE" id="PS51194"/>
    </source>
</evidence>
<evidence type="ECO:0008006" key="13">
    <source>
        <dbReference type="Google" id="ProtNLM"/>
    </source>
</evidence>
<dbReference type="Gene3D" id="3.40.50.300">
    <property type="entry name" value="P-loop containing nucleotide triphosphate hydrolases"/>
    <property type="match status" value="2"/>
</dbReference>
<organism evidence="11 12">
    <name type="scientific">Stomoxys calcitrans</name>
    <name type="common">Stable fly</name>
    <name type="synonym">Conops calcitrans</name>
    <dbReference type="NCBI Taxonomy" id="35570"/>
    <lineage>
        <taxon>Eukaryota</taxon>
        <taxon>Metazoa</taxon>
        <taxon>Ecdysozoa</taxon>
        <taxon>Arthropoda</taxon>
        <taxon>Hexapoda</taxon>
        <taxon>Insecta</taxon>
        <taxon>Pterygota</taxon>
        <taxon>Neoptera</taxon>
        <taxon>Endopterygota</taxon>
        <taxon>Diptera</taxon>
        <taxon>Brachycera</taxon>
        <taxon>Muscomorpha</taxon>
        <taxon>Muscoidea</taxon>
        <taxon>Muscidae</taxon>
        <taxon>Stomoxys</taxon>
    </lineage>
</organism>
<dbReference type="Pfam" id="PF00271">
    <property type="entry name" value="Helicase_C"/>
    <property type="match status" value="1"/>
</dbReference>
<dbReference type="InterPro" id="IPR001650">
    <property type="entry name" value="Helicase_C-like"/>
</dbReference>
<feature type="compositionally biased region" description="Polar residues" evidence="8">
    <location>
        <begin position="1446"/>
        <end position="1468"/>
    </location>
</feature>
<proteinExistence type="inferred from homology"/>
<dbReference type="SMART" id="SM00490">
    <property type="entry name" value="HELICc"/>
    <property type="match status" value="1"/>
</dbReference>
<dbReference type="InterPro" id="IPR027417">
    <property type="entry name" value="P-loop_NTPase"/>
</dbReference>
<feature type="region of interest" description="Disordered" evidence="8">
    <location>
        <begin position="1674"/>
        <end position="1717"/>
    </location>
</feature>
<dbReference type="SUPFAM" id="SSF52540">
    <property type="entry name" value="P-loop containing nucleoside triphosphate hydrolases"/>
    <property type="match status" value="1"/>
</dbReference>
<dbReference type="PROSITE" id="PS51192">
    <property type="entry name" value="HELICASE_ATP_BIND_1"/>
    <property type="match status" value="1"/>
</dbReference>
<reference evidence="11" key="1">
    <citation type="submission" date="2020-05" db="UniProtKB">
        <authorList>
            <consortium name="EnsemblMetazoa"/>
        </authorList>
    </citation>
    <scope>IDENTIFICATION</scope>
    <source>
        <strain evidence="11">USDA</strain>
    </source>
</reference>
<keyword evidence="7" id="KW-0539">Nucleus</keyword>
<dbReference type="InterPro" id="IPR044749">
    <property type="entry name" value="FANCM_DEXDc"/>
</dbReference>
<evidence type="ECO:0000256" key="7">
    <source>
        <dbReference type="ARBA" id="ARBA00023242"/>
    </source>
</evidence>
<dbReference type="GO" id="GO:0016787">
    <property type="term" value="F:hydrolase activity"/>
    <property type="evidence" value="ECO:0007669"/>
    <property type="project" value="UniProtKB-KW"/>
</dbReference>
<evidence type="ECO:0000313" key="12">
    <source>
        <dbReference type="Proteomes" id="UP000095300"/>
    </source>
</evidence>
<feature type="domain" description="Helicase C-terminal" evidence="10">
    <location>
        <begin position="439"/>
        <end position="602"/>
    </location>
</feature>
<keyword evidence="5" id="KW-0347">Helicase</keyword>
<evidence type="ECO:0000256" key="8">
    <source>
        <dbReference type="SAM" id="MobiDB-lite"/>
    </source>
</evidence>
<dbReference type="InterPro" id="IPR011545">
    <property type="entry name" value="DEAD/DEAH_box_helicase_dom"/>
</dbReference>
<feature type="region of interest" description="Disordered" evidence="8">
    <location>
        <begin position="1194"/>
        <end position="1218"/>
    </location>
</feature>
<dbReference type="VEuPathDB" id="VectorBase:SCAU009614"/>
<feature type="compositionally biased region" description="Basic and acidic residues" evidence="8">
    <location>
        <begin position="1198"/>
        <end position="1216"/>
    </location>
</feature>
<accession>A0A1I8PN99</accession>
<gene>
    <name evidence="11" type="primary">106083252</name>
</gene>
<dbReference type="OrthoDB" id="6513042at2759"/>
<feature type="region of interest" description="Disordered" evidence="8">
    <location>
        <begin position="1117"/>
        <end position="1141"/>
    </location>
</feature>
<keyword evidence="12" id="KW-1185">Reference proteome</keyword>
<feature type="compositionally biased region" description="Low complexity" evidence="8">
    <location>
        <begin position="637"/>
        <end position="649"/>
    </location>
</feature>
<dbReference type="PANTHER" id="PTHR14025:SF20">
    <property type="entry name" value="FANCONI ANEMIA GROUP M PROTEIN"/>
    <property type="match status" value="1"/>
</dbReference>
<keyword evidence="4" id="KW-0378">Hydrolase</keyword>
<dbReference type="GO" id="GO:0036297">
    <property type="term" value="P:interstrand cross-link repair"/>
    <property type="evidence" value="ECO:0007669"/>
    <property type="project" value="TreeGrafter"/>
</dbReference>
<dbReference type="InterPro" id="IPR014001">
    <property type="entry name" value="Helicase_ATP-bd"/>
</dbReference>